<feature type="domain" description="F-box" evidence="2">
    <location>
        <begin position="72"/>
        <end position="112"/>
    </location>
</feature>
<dbReference type="Proteomes" id="UP000485058">
    <property type="component" value="Unassembled WGS sequence"/>
</dbReference>
<dbReference type="SUPFAM" id="SSF81383">
    <property type="entry name" value="F-box domain"/>
    <property type="match status" value="1"/>
</dbReference>
<feature type="compositionally biased region" description="Low complexity" evidence="1">
    <location>
        <begin position="402"/>
        <end position="416"/>
    </location>
</feature>
<organism evidence="3 4">
    <name type="scientific">Haematococcus lacustris</name>
    <name type="common">Green alga</name>
    <name type="synonym">Haematococcus pluvialis</name>
    <dbReference type="NCBI Taxonomy" id="44745"/>
    <lineage>
        <taxon>Eukaryota</taxon>
        <taxon>Viridiplantae</taxon>
        <taxon>Chlorophyta</taxon>
        <taxon>core chlorophytes</taxon>
        <taxon>Chlorophyceae</taxon>
        <taxon>CS clade</taxon>
        <taxon>Chlamydomonadales</taxon>
        <taxon>Haematococcaceae</taxon>
        <taxon>Haematococcus</taxon>
    </lineage>
</organism>
<dbReference type="InterPro" id="IPR001810">
    <property type="entry name" value="F-box_dom"/>
</dbReference>
<dbReference type="AlphaFoldDB" id="A0A699YD60"/>
<comment type="caution">
    <text evidence="3">The sequence shown here is derived from an EMBL/GenBank/DDBJ whole genome shotgun (WGS) entry which is preliminary data.</text>
</comment>
<dbReference type="SMART" id="SM00256">
    <property type="entry name" value="FBOX"/>
    <property type="match status" value="1"/>
</dbReference>
<protein>
    <submittedName>
        <fullName evidence="3">F-box domain-containing protein</fullName>
    </submittedName>
</protein>
<dbReference type="InterPro" id="IPR036047">
    <property type="entry name" value="F-box-like_dom_sf"/>
</dbReference>
<evidence type="ECO:0000256" key="1">
    <source>
        <dbReference type="SAM" id="MobiDB-lite"/>
    </source>
</evidence>
<sequence>MLVLKLHKRHKAVQDIVTCSLFVGCSFPKLITAGPCLSKYSMRLKRSRQASCDDTCLTESPPSNLKLCLETLTDDILGHIMDGCNSVDLLHLRATCKRFRQLTEEQARIVLLRKSGGKEDYARRWGRPNWLASLCIEEALAPFDQRRAERDGFEHDEAVRGCNCQGLQLPCLGPKLLVSEQSTSSCRLLRWRMQLTGSTAVEFGVVPEELQDRPKALHKGREDTAAEQAARSANPAQPSMQSAGICSSITVGSKLPLSVPLMSGSIVEMLASASKLSFIITQPCDSMEPSWQLPSTNIVYRQYRGPKTIRLSMDLHMHGPLKLAVTCWHGASFKVLDIGPSRQGPVTACRPPHLSQALPPVMGPLGSVAVTASANNTLQPDLLMPLPMAVQPEGPQAARASPELAAQQLAPPGAQAQLAAEENLALMSSTAAESPQGL</sequence>
<proteinExistence type="predicted"/>
<keyword evidence="4" id="KW-1185">Reference proteome</keyword>
<feature type="region of interest" description="Disordered" evidence="1">
    <location>
        <begin position="215"/>
        <end position="241"/>
    </location>
</feature>
<reference evidence="3 4" key="1">
    <citation type="submission" date="2020-02" db="EMBL/GenBank/DDBJ databases">
        <title>Draft genome sequence of Haematococcus lacustris strain NIES-144.</title>
        <authorList>
            <person name="Morimoto D."/>
            <person name="Nakagawa S."/>
            <person name="Yoshida T."/>
            <person name="Sawayama S."/>
        </authorList>
    </citation>
    <scope>NUCLEOTIDE SEQUENCE [LARGE SCALE GENOMIC DNA]</scope>
    <source>
        <strain evidence="3 4">NIES-144</strain>
    </source>
</reference>
<evidence type="ECO:0000313" key="3">
    <source>
        <dbReference type="EMBL" id="GFH07341.1"/>
    </source>
</evidence>
<feature type="region of interest" description="Disordered" evidence="1">
    <location>
        <begin position="393"/>
        <end position="416"/>
    </location>
</feature>
<feature type="compositionally biased region" description="Basic and acidic residues" evidence="1">
    <location>
        <begin position="215"/>
        <end position="224"/>
    </location>
</feature>
<dbReference type="EMBL" id="BLLF01000089">
    <property type="protein sequence ID" value="GFH07341.1"/>
    <property type="molecule type" value="Genomic_DNA"/>
</dbReference>
<evidence type="ECO:0000259" key="2">
    <source>
        <dbReference type="SMART" id="SM00256"/>
    </source>
</evidence>
<evidence type="ECO:0000313" key="4">
    <source>
        <dbReference type="Proteomes" id="UP000485058"/>
    </source>
</evidence>
<accession>A0A699YD60</accession>
<name>A0A699YD60_HAELA</name>
<gene>
    <name evidence="3" type="ORF">HaLaN_02128</name>
</gene>
<dbReference type="Pfam" id="PF00646">
    <property type="entry name" value="F-box"/>
    <property type="match status" value="1"/>
</dbReference>